<dbReference type="GeneID" id="37270489"/>
<reference evidence="2 3" key="1">
    <citation type="journal article" date="2018" name="Mol. Biol. Evol.">
        <title>Broad Genomic Sampling Reveals a Smut Pathogenic Ancestry of the Fungal Clade Ustilaginomycotina.</title>
        <authorList>
            <person name="Kijpornyongpan T."/>
            <person name="Mondo S.J."/>
            <person name="Barry K."/>
            <person name="Sandor L."/>
            <person name="Lee J."/>
            <person name="Lipzen A."/>
            <person name="Pangilinan J."/>
            <person name="LaButti K."/>
            <person name="Hainaut M."/>
            <person name="Henrissat B."/>
            <person name="Grigoriev I.V."/>
            <person name="Spatafora J.W."/>
            <person name="Aime M.C."/>
        </authorList>
    </citation>
    <scope>NUCLEOTIDE SEQUENCE [LARGE SCALE GENOMIC DNA]</scope>
    <source>
        <strain evidence="2 3">MCA 4186</strain>
    </source>
</reference>
<organism evidence="2 3">
    <name type="scientific">Tilletiopsis washingtonensis</name>
    <dbReference type="NCBI Taxonomy" id="58919"/>
    <lineage>
        <taxon>Eukaryota</taxon>
        <taxon>Fungi</taxon>
        <taxon>Dikarya</taxon>
        <taxon>Basidiomycota</taxon>
        <taxon>Ustilaginomycotina</taxon>
        <taxon>Exobasidiomycetes</taxon>
        <taxon>Entylomatales</taxon>
        <taxon>Entylomatales incertae sedis</taxon>
        <taxon>Tilletiopsis</taxon>
    </lineage>
</organism>
<protein>
    <submittedName>
        <fullName evidence="2">Uncharacterized protein</fullName>
    </submittedName>
</protein>
<name>A0A316Z3J5_9BASI</name>
<accession>A0A316Z3J5</accession>
<evidence type="ECO:0000313" key="2">
    <source>
        <dbReference type="EMBL" id="PWN96367.1"/>
    </source>
</evidence>
<evidence type="ECO:0000313" key="3">
    <source>
        <dbReference type="Proteomes" id="UP000245946"/>
    </source>
</evidence>
<gene>
    <name evidence="2" type="ORF">FA09DRAFT_331261</name>
</gene>
<evidence type="ECO:0000256" key="1">
    <source>
        <dbReference type="SAM" id="MobiDB-lite"/>
    </source>
</evidence>
<sequence length="152" mass="16595">MGWSEPTAWRLPDLAAKRARVRSPRACEPRPAQRQKAESCRTPDVSSIPYESGQMHLMRRRGEGSTPRFEGSSRAVAKGALKGPHSDSSRTTNRAAVARQRRRAGPHVRLPARASPARRPRPSLAGKGVLASDTLRIPPALDATLPTSERCC</sequence>
<dbReference type="RefSeq" id="XP_025596646.1">
    <property type="nucleotide sequence ID" value="XM_025742945.1"/>
</dbReference>
<feature type="region of interest" description="Disordered" evidence="1">
    <location>
        <begin position="1"/>
        <end position="131"/>
    </location>
</feature>
<keyword evidence="3" id="KW-1185">Reference proteome</keyword>
<proteinExistence type="predicted"/>
<dbReference type="Proteomes" id="UP000245946">
    <property type="component" value="Unassembled WGS sequence"/>
</dbReference>
<dbReference type="EMBL" id="KZ819299">
    <property type="protein sequence ID" value="PWN96367.1"/>
    <property type="molecule type" value="Genomic_DNA"/>
</dbReference>
<dbReference type="AlphaFoldDB" id="A0A316Z3J5"/>